<gene>
    <name evidence="1" type="primary">yycO</name>
    <name evidence="1" type="ORF">Dsi01nite_104580</name>
</gene>
<dbReference type="Gene3D" id="3.90.1720.10">
    <property type="entry name" value="endopeptidase domain like (from Nostoc punctiforme)"/>
    <property type="match status" value="1"/>
</dbReference>
<dbReference type="AlphaFoldDB" id="A0A919PXZ7"/>
<sequence>MRTSVSARSRRNLARATGALATAAVLVLAMGGNAWASPKSDAFNRLLALNPGLSATELKRSMIDAAAATGLTYDQAVTTALGEAESHLSVSSANGVIASSGGGSCTTVNIQPATWKGDIYYTASSTYGISHGHVGIYSEKDYLTEARGSGQNSGEWYYYGRKYCKNIEIMTTPYSTATQTSAADYASAYLVNKPYNSNFAWNKGGNIDTLNCSELVYKAYKRSVNIDLDGDGGLGVYPNDIKNDSETTIYRTISA</sequence>
<reference evidence="1" key="1">
    <citation type="submission" date="2021-01" db="EMBL/GenBank/DDBJ databases">
        <title>Whole genome shotgun sequence of Dactylosporangium siamense NBRC 106093.</title>
        <authorList>
            <person name="Komaki H."/>
            <person name="Tamura T."/>
        </authorList>
    </citation>
    <scope>NUCLEOTIDE SEQUENCE</scope>
    <source>
        <strain evidence="1">NBRC 106093</strain>
    </source>
</reference>
<dbReference type="EMBL" id="BONQ01000179">
    <property type="protein sequence ID" value="GIG52417.1"/>
    <property type="molecule type" value="Genomic_DNA"/>
</dbReference>
<evidence type="ECO:0000313" key="2">
    <source>
        <dbReference type="Proteomes" id="UP000660611"/>
    </source>
</evidence>
<dbReference type="InterPro" id="IPR006311">
    <property type="entry name" value="TAT_signal"/>
</dbReference>
<dbReference type="Proteomes" id="UP000660611">
    <property type="component" value="Unassembled WGS sequence"/>
</dbReference>
<proteinExistence type="predicted"/>
<protein>
    <submittedName>
        <fullName evidence="1">Uncharacterized protein</fullName>
    </submittedName>
</protein>
<comment type="caution">
    <text evidence="1">The sequence shown here is derived from an EMBL/GenBank/DDBJ whole genome shotgun (WGS) entry which is preliminary data.</text>
</comment>
<organism evidence="1 2">
    <name type="scientific">Dactylosporangium siamense</name>
    <dbReference type="NCBI Taxonomy" id="685454"/>
    <lineage>
        <taxon>Bacteria</taxon>
        <taxon>Bacillati</taxon>
        <taxon>Actinomycetota</taxon>
        <taxon>Actinomycetes</taxon>
        <taxon>Micromonosporales</taxon>
        <taxon>Micromonosporaceae</taxon>
        <taxon>Dactylosporangium</taxon>
    </lineage>
</organism>
<dbReference type="PROSITE" id="PS51318">
    <property type="entry name" value="TAT"/>
    <property type="match status" value="1"/>
</dbReference>
<dbReference type="InterPro" id="IPR024453">
    <property type="entry name" value="Peptidase_C92"/>
</dbReference>
<evidence type="ECO:0000313" key="1">
    <source>
        <dbReference type="EMBL" id="GIG52417.1"/>
    </source>
</evidence>
<accession>A0A919PXZ7</accession>
<name>A0A919PXZ7_9ACTN</name>
<dbReference type="RefSeq" id="WP_345003508.1">
    <property type="nucleotide sequence ID" value="NZ_BAAAVW010000003.1"/>
</dbReference>
<dbReference type="InterPro" id="IPR038765">
    <property type="entry name" value="Papain-like_cys_pep_sf"/>
</dbReference>
<keyword evidence="2" id="KW-1185">Reference proteome</keyword>
<dbReference type="Pfam" id="PF05708">
    <property type="entry name" value="Peptidase_C92"/>
    <property type="match status" value="1"/>
</dbReference>
<dbReference type="SUPFAM" id="SSF54001">
    <property type="entry name" value="Cysteine proteinases"/>
    <property type="match status" value="1"/>
</dbReference>